<dbReference type="OrthoDB" id="367221at2759"/>
<dbReference type="GO" id="GO:0003723">
    <property type="term" value="F:RNA binding"/>
    <property type="evidence" value="ECO:0007669"/>
    <property type="project" value="UniProtKB-UniRule"/>
</dbReference>
<evidence type="ECO:0000313" key="5">
    <source>
        <dbReference type="Proteomes" id="UP000037136"/>
    </source>
</evidence>
<dbReference type="EMBL" id="LAZP02000010">
    <property type="protein sequence ID" value="PFH63038.1"/>
    <property type="molecule type" value="Genomic_DNA"/>
</dbReference>
<dbReference type="AlphaFoldDB" id="A0A2A9PNU5"/>
<dbReference type="GO" id="GO:0006400">
    <property type="term" value="P:tRNA modification"/>
    <property type="evidence" value="ECO:0007669"/>
    <property type="project" value="InterPro"/>
</dbReference>
<evidence type="ECO:0000259" key="3">
    <source>
        <dbReference type="PROSITE" id="PS51165"/>
    </source>
</evidence>
<dbReference type="PROSITE" id="PS51165">
    <property type="entry name" value="THUMP"/>
    <property type="match status" value="1"/>
</dbReference>
<feature type="compositionally biased region" description="Gly residues" evidence="2">
    <location>
        <begin position="11"/>
        <end position="20"/>
    </location>
</feature>
<keyword evidence="1" id="KW-0694">RNA-binding</keyword>
<protein>
    <recommendedName>
        <fullName evidence="3">THUMP domain-containing protein</fullName>
    </recommendedName>
</protein>
<dbReference type="CDD" id="cd11717">
    <property type="entry name" value="THUMP_THUMPD1_like"/>
    <property type="match status" value="1"/>
</dbReference>
<organism evidence="4 5">
    <name type="scientific">Ophiocordyceps unilateralis</name>
    <name type="common">Zombie-ant fungus</name>
    <name type="synonym">Torrubia unilateralis</name>
    <dbReference type="NCBI Taxonomy" id="268505"/>
    <lineage>
        <taxon>Eukaryota</taxon>
        <taxon>Fungi</taxon>
        <taxon>Dikarya</taxon>
        <taxon>Ascomycota</taxon>
        <taxon>Pezizomycotina</taxon>
        <taxon>Sordariomycetes</taxon>
        <taxon>Hypocreomycetidae</taxon>
        <taxon>Hypocreales</taxon>
        <taxon>Ophiocordycipitaceae</taxon>
        <taxon>Ophiocordyceps</taxon>
    </lineage>
</organism>
<evidence type="ECO:0000256" key="1">
    <source>
        <dbReference type="PROSITE-ProRule" id="PRU00529"/>
    </source>
</evidence>
<feature type="domain" description="THUMP" evidence="3">
    <location>
        <begin position="166"/>
        <end position="283"/>
    </location>
</feature>
<accession>A0A2A9PNU5</accession>
<evidence type="ECO:0000256" key="2">
    <source>
        <dbReference type="SAM" id="MobiDB-lite"/>
    </source>
</evidence>
<name>A0A2A9PNU5_OPHUN</name>
<comment type="caution">
    <text evidence="4">The sequence shown here is derived from an EMBL/GenBank/DDBJ whole genome shotgun (WGS) entry which is preliminary data.</text>
</comment>
<dbReference type="InterPro" id="IPR040183">
    <property type="entry name" value="THUMPD1-like"/>
</dbReference>
<reference evidence="4 5" key="1">
    <citation type="journal article" date="2015" name="BMC Genomics">
        <title>Gene expression during zombie ant biting behavior reflects the complexity underlying fungal parasitic behavioral manipulation.</title>
        <authorList>
            <person name="de Bekker C."/>
            <person name="Ohm R.A."/>
            <person name="Loreto R.G."/>
            <person name="Sebastian A."/>
            <person name="Albert I."/>
            <person name="Merrow M."/>
            <person name="Brachmann A."/>
            <person name="Hughes D.P."/>
        </authorList>
    </citation>
    <scope>NUCLEOTIDE SEQUENCE [LARGE SCALE GENOMIC DNA]</scope>
    <source>
        <strain evidence="4 5">SC16a</strain>
    </source>
</reference>
<dbReference type="InterPro" id="IPR004114">
    <property type="entry name" value="THUMP_dom"/>
</dbReference>
<sequence>MADSTQKRKQGSGGARGGESAGKRSKGGSGGRWKTPHQQAKMAEKADSGAVLDVGDGGIWVTFVRGMQTKAVREFKSLCGEYCESMYDMKPSNPADTPSEDEAADERGIEASIEHELSSLREKPKSKPREPFCPVLTGLECLFFMKMSKPIDPASMARKMCEDARGCPEQRQRKCRYINRLTPVMDTDRATDKGIVCVARKVLAPYFHLQGDAENEERGIDSASPCTYAIRYHIRNHTALKSDDVIKMIASLIHDRHKVSLGRPDKVILVEIFQLFCGISVVDGEEWEALKRYNVNSLYEMPRPETGTAEAPSGT</sequence>
<dbReference type="PANTHER" id="PTHR13452:SF10">
    <property type="entry name" value="THUMP DOMAIN-CONTAINING PROTEIN 1"/>
    <property type="match status" value="1"/>
</dbReference>
<dbReference type="Gene3D" id="3.30.2300.10">
    <property type="entry name" value="THUMP superfamily"/>
    <property type="match status" value="1"/>
</dbReference>
<dbReference type="PANTHER" id="PTHR13452">
    <property type="entry name" value="THUMP DOMAIN CONTAINING PROTEIN 1-RELATED"/>
    <property type="match status" value="1"/>
</dbReference>
<keyword evidence="5" id="KW-1185">Reference proteome</keyword>
<proteinExistence type="predicted"/>
<evidence type="ECO:0000313" key="4">
    <source>
        <dbReference type="EMBL" id="PFH63038.1"/>
    </source>
</evidence>
<dbReference type="Proteomes" id="UP000037136">
    <property type="component" value="Unassembled WGS sequence"/>
</dbReference>
<dbReference type="SUPFAM" id="SSF143437">
    <property type="entry name" value="THUMP domain-like"/>
    <property type="match status" value="1"/>
</dbReference>
<reference evidence="4 5" key="2">
    <citation type="journal article" date="2017" name="Sci. Rep.">
        <title>Ant-infecting Ophiocordyceps genomes reveal a high diversity of potential behavioral manipulation genes and a possible major role for enterotoxins.</title>
        <authorList>
            <person name="de Bekker C."/>
            <person name="Ohm R.A."/>
            <person name="Evans H.C."/>
            <person name="Brachmann A."/>
            <person name="Hughes D.P."/>
        </authorList>
    </citation>
    <scope>NUCLEOTIDE SEQUENCE [LARGE SCALE GENOMIC DNA]</scope>
    <source>
        <strain evidence="4 5">SC16a</strain>
    </source>
</reference>
<dbReference type="STRING" id="268505.A0A2A9PNU5"/>
<feature type="region of interest" description="Disordered" evidence="2">
    <location>
        <begin position="1"/>
        <end position="47"/>
    </location>
</feature>
<gene>
    <name evidence="4" type="ORF">XA68_10079</name>
</gene>
<dbReference type="Pfam" id="PF02926">
    <property type="entry name" value="THUMP"/>
    <property type="match status" value="1"/>
</dbReference>